<protein>
    <recommendedName>
        <fullName evidence="3">DDE Tnp4 domain-containing protein</fullName>
    </recommendedName>
</protein>
<keyword evidence="2" id="KW-0479">Metal-binding</keyword>
<feature type="domain" description="DDE Tnp4" evidence="3">
    <location>
        <begin position="13"/>
        <end position="104"/>
    </location>
</feature>
<keyword evidence="5" id="KW-1185">Reference proteome</keyword>
<dbReference type="STRING" id="4795.A0A225WUF7"/>
<dbReference type="GO" id="GO:0046872">
    <property type="term" value="F:metal ion binding"/>
    <property type="evidence" value="ECO:0007669"/>
    <property type="project" value="UniProtKB-KW"/>
</dbReference>
<dbReference type="EMBL" id="NBNE01000240">
    <property type="protein sequence ID" value="OWZ21276.1"/>
    <property type="molecule type" value="Genomic_DNA"/>
</dbReference>
<comment type="caution">
    <text evidence="4">The sequence shown here is derived from an EMBL/GenBank/DDBJ whole genome shotgun (WGS) entry which is preliminary data.</text>
</comment>
<evidence type="ECO:0000259" key="3">
    <source>
        <dbReference type="Pfam" id="PF13359"/>
    </source>
</evidence>
<evidence type="ECO:0000313" key="5">
    <source>
        <dbReference type="Proteomes" id="UP000198211"/>
    </source>
</evidence>
<comment type="cofactor">
    <cofactor evidence="1">
        <name>a divalent metal cation</name>
        <dbReference type="ChEBI" id="CHEBI:60240"/>
    </cofactor>
</comment>
<dbReference type="Pfam" id="PF13359">
    <property type="entry name" value="DDE_Tnp_4"/>
    <property type="match status" value="1"/>
</dbReference>
<gene>
    <name evidence="4" type="ORF">PHMEG_0004186</name>
</gene>
<evidence type="ECO:0000313" key="4">
    <source>
        <dbReference type="EMBL" id="OWZ21276.1"/>
    </source>
</evidence>
<name>A0A225WUF7_9STRA</name>
<dbReference type="InterPro" id="IPR027806">
    <property type="entry name" value="HARBI1_dom"/>
</dbReference>
<accession>A0A225WUF7</accession>
<reference evidence="5" key="1">
    <citation type="submission" date="2017-03" db="EMBL/GenBank/DDBJ databases">
        <title>Phytopthora megakarya and P. palmivora, two closely related causual agents of cacao black pod achieved similar genome size and gene model numbers by different mechanisms.</title>
        <authorList>
            <person name="Ali S."/>
            <person name="Shao J."/>
            <person name="Larry D.J."/>
            <person name="Kronmiller B."/>
            <person name="Shen D."/>
            <person name="Strem M.D."/>
            <person name="Melnick R.L."/>
            <person name="Guiltinan M.J."/>
            <person name="Tyler B.M."/>
            <person name="Meinhardt L.W."/>
            <person name="Bailey B.A."/>
        </authorList>
    </citation>
    <scope>NUCLEOTIDE SEQUENCE [LARGE SCALE GENOMIC DNA]</scope>
    <source>
        <strain evidence="5">zdho120</strain>
    </source>
</reference>
<dbReference type="OrthoDB" id="6509413at2759"/>
<organism evidence="4 5">
    <name type="scientific">Phytophthora megakarya</name>
    <dbReference type="NCBI Taxonomy" id="4795"/>
    <lineage>
        <taxon>Eukaryota</taxon>
        <taxon>Sar</taxon>
        <taxon>Stramenopiles</taxon>
        <taxon>Oomycota</taxon>
        <taxon>Peronosporomycetes</taxon>
        <taxon>Peronosporales</taxon>
        <taxon>Peronosporaceae</taxon>
        <taxon>Phytophthora</taxon>
    </lineage>
</organism>
<dbReference type="Proteomes" id="UP000198211">
    <property type="component" value="Unassembled WGS sequence"/>
</dbReference>
<evidence type="ECO:0000256" key="1">
    <source>
        <dbReference type="ARBA" id="ARBA00001968"/>
    </source>
</evidence>
<dbReference type="AlphaFoldDB" id="A0A225WUF7"/>
<evidence type="ECO:0000256" key="2">
    <source>
        <dbReference type="ARBA" id="ARBA00022723"/>
    </source>
</evidence>
<proteinExistence type="predicted"/>
<sequence length="194" mass="22335">MEREGFPGCVGFIDWTTIPLAQKPAVDGECYFDRKHRYSVNAQVVCDDRRRIISFYSGLPGSCSDSAVYHEMRLAADTDKRLFFYHNPYLVADFAWLSLHELRVRIRKREDMNRICCGLRPALFFTTWRYYLVMVGLATKTALTLTVIQTKLTLTVTMKTRIHFVSTSKRKQSLVGVLAVEFCARTTSLLDESI</sequence>